<dbReference type="Proteomes" id="UP000190989">
    <property type="component" value="Unassembled WGS sequence"/>
</dbReference>
<dbReference type="GO" id="GO:0000160">
    <property type="term" value="P:phosphorelay signal transduction system"/>
    <property type="evidence" value="ECO:0007669"/>
    <property type="project" value="InterPro"/>
</dbReference>
<dbReference type="EMBL" id="FVZE01000001">
    <property type="protein sequence ID" value="SLJ86307.1"/>
    <property type="molecule type" value="Genomic_DNA"/>
</dbReference>
<keyword evidence="5" id="KW-1185">Reference proteome</keyword>
<dbReference type="InterPro" id="IPR011006">
    <property type="entry name" value="CheY-like_superfamily"/>
</dbReference>
<dbReference type="Pfam" id="PF07228">
    <property type="entry name" value="SpoIIE"/>
    <property type="match status" value="1"/>
</dbReference>
<dbReference type="AlphaFoldDB" id="A0A1U6GS16"/>
<evidence type="ECO:0000259" key="3">
    <source>
        <dbReference type="PROSITE" id="PS50110"/>
    </source>
</evidence>
<evidence type="ECO:0000256" key="1">
    <source>
        <dbReference type="ARBA" id="ARBA00022801"/>
    </source>
</evidence>
<dbReference type="Gene3D" id="3.60.40.10">
    <property type="entry name" value="PPM-type phosphatase domain"/>
    <property type="match status" value="1"/>
</dbReference>
<dbReference type="SUPFAM" id="SSF52172">
    <property type="entry name" value="CheY-like"/>
    <property type="match status" value="1"/>
</dbReference>
<feature type="modified residue" description="4-aspartylphosphate" evidence="2">
    <location>
        <position position="63"/>
    </location>
</feature>
<evidence type="ECO:0000313" key="5">
    <source>
        <dbReference type="Proteomes" id="UP000190989"/>
    </source>
</evidence>
<sequence>MQNFPASPVRYHLEVLVVDDDDLMSDVLAAHLEALGCKVASAASGEEALVLLAGKPVDLLVTDWQMPGMDGLELVRQVRAGRSEDSYLHVVMMTARNDEVVIRRAMEAGVDDFFFKPFEQVQLELAVQSAQRNRLLHRRLQRRNSLLEVAHRRTQEALERVRADLDAATALHERLLPTEGLVGALNFRHLYRPAAMLGGDSIGVSPLREGGALFFLIDVRGHGVPAALDSFHLHHRIKQLRPTSPRDLAQSLEAINREILDRGDESYATIACGLARPEREECWMVCAGHPRPLIAIDDKVLIPEVDYGMPVGWFDTASWKPTRFDFPPGARLVLYSDGVTECSNSAGQEFGVDRLVRTLASNAGKRIRDFVGALELGLLARRSSAGFEDDISLLVIENKIPEIQSA</sequence>
<evidence type="ECO:0000256" key="2">
    <source>
        <dbReference type="PROSITE-ProRule" id="PRU00169"/>
    </source>
</evidence>
<proteinExistence type="predicted"/>
<reference evidence="5" key="1">
    <citation type="submission" date="2017-02" db="EMBL/GenBank/DDBJ databases">
        <authorList>
            <person name="Varghese N."/>
            <person name="Submissions S."/>
        </authorList>
    </citation>
    <scope>NUCLEOTIDE SEQUENCE [LARGE SCALE GENOMIC DNA]</scope>
    <source>
        <strain evidence="5">SM117</strain>
    </source>
</reference>
<gene>
    <name evidence="4" type="ORF">SAMN06295987_101185</name>
</gene>
<dbReference type="PROSITE" id="PS50110">
    <property type="entry name" value="RESPONSE_REGULATORY"/>
    <property type="match status" value="1"/>
</dbReference>
<dbReference type="InterPro" id="IPR052016">
    <property type="entry name" value="Bact_Sigma-Reg"/>
</dbReference>
<dbReference type="PANTHER" id="PTHR43156:SF2">
    <property type="entry name" value="STAGE II SPORULATION PROTEIN E"/>
    <property type="match status" value="1"/>
</dbReference>
<dbReference type="PANTHER" id="PTHR43156">
    <property type="entry name" value="STAGE II SPORULATION PROTEIN E-RELATED"/>
    <property type="match status" value="1"/>
</dbReference>
<organism evidence="4 5">
    <name type="scientific">Novosphingobium mathurense</name>
    <dbReference type="NCBI Taxonomy" id="428990"/>
    <lineage>
        <taxon>Bacteria</taxon>
        <taxon>Pseudomonadati</taxon>
        <taxon>Pseudomonadota</taxon>
        <taxon>Alphaproteobacteria</taxon>
        <taxon>Sphingomonadales</taxon>
        <taxon>Sphingomonadaceae</taxon>
        <taxon>Novosphingobium</taxon>
    </lineage>
</organism>
<dbReference type="InterPro" id="IPR001789">
    <property type="entry name" value="Sig_transdc_resp-reg_receiver"/>
</dbReference>
<evidence type="ECO:0000313" key="4">
    <source>
        <dbReference type="EMBL" id="SLJ86307.1"/>
    </source>
</evidence>
<dbReference type="Pfam" id="PF00072">
    <property type="entry name" value="Response_reg"/>
    <property type="match status" value="1"/>
</dbReference>
<protein>
    <submittedName>
        <fullName evidence="4">Sigma-B regulation protein RsbU (Phosphoserine phosphatase)</fullName>
    </submittedName>
</protein>
<dbReference type="SMART" id="SM00331">
    <property type="entry name" value="PP2C_SIG"/>
    <property type="match status" value="1"/>
</dbReference>
<name>A0A1U6GS16_9SPHN</name>
<dbReference type="InterPro" id="IPR001932">
    <property type="entry name" value="PPM-type_phosphatase-like_dom"/>
</dbReference>
<dbReference type="STRING" id="428990.SAMN06295987_101185"/>
<feature type="domain" description="Response regulatory" evidence="3">
    <location>
        <begin position="14"/>
        <end position="131"/>
    </location>
</feature>
<dbReference type="CDD" id="cd17546">
    <property type="entry name" value="REC_hyHK_CKI1_RcsC-like"/>
    <property type="match status" value="1"/>
</dbReference>
<dbReference type="SUPFAM" id="SSF81606">
    <property type="entry name" value="PP2C-like"/>
    <property type="match status" value="1"/>
</dbReference>
<dbReference type="InterPro" id="IPR036457">
    <property type="entry name" value="PPM-type-like_dom_sf"/>
</dbReference>
<dbReference type="SMART" id="SM00448">
    <property type="entry name" value="REC"/>
    <property type="match status" value="1"/>
</dbReference>
<accession>A0A1U6GS16</accession>
<keyword evidence="2" id="KW-0597">Phosphoprotein</keyword>
<keyword evidence="1" id="KW-0378">Hydrolase</keyword>
<dbReference type="RefSeq" id="WP_079729202.1">
    <property type="nucleotide sequence ID" value="NZ_FVZE01000001.1"/>
</dbReference>
<dbReference type="GO" id="GO:0016791">
    <property type="term" value="F:phosphatase activity"/>
    <property type="evidence" value="ECO:0007669"/>
    <property type="project" value="TreeGrafter"/>
</dbReference>
<dbReference type="Gene3D" id="3.40.50.2300">
    <property type="match status" value="1"/>
</dbReference>